<dbReference type="EMBL" id="BAAAZY010000010">
    <property type="protein sequence ID" value="GAA4058244.1"/>
    <property type="molecule type" value="Genomic_DNA"/>
</dbReference>
<feature type="region of interest" description="Disordered" evidence="1">
    <location>
        <begin position="51"/>
        <end position="97"/>
    </location>
</feature>
<dbReference type="Proteomes" id="UP001499984">
    <property type="component" value="Unassembled WGS sequence"/>
</dbReference>
<dbReference type="RefSeq" id="WP_425587467.1">
    <property type="nucleotide sequence ID" value="NZ_BAAAZY010000010.1"/>
</dbReference>
<evidence type="ECO:0000313" key="3">
    <source>
        <dbReference type="EMBL" id="GAA4058244.1"/>
    </source>
</evidence>
<gene>
    <name evidence="3" type="ORF">GCM10022233_33600</name>
</gene>
<protein>
    <recommendedName>
        <fullName evidence="2">Thiamine pyrophosphate enzyme N-terminal TPP-binding domain-containing protein</fullName>
    </recommendedName>
</protein>
<accession>A0ABP7V2T8</accession>
<evidence type="ECO:0000313" key="4">
    <source>
        <dbReference type="Proteomes" id="UP001499984"/>
    </source>
</evidence>
<reference evidence="4" key="1">
    <citation type="journal article" date="2019" name="Int. J. Syst. Evol. Microbiol.">
        <title>The Global Catalogue of Microorganisms (GCM) 10K type strain sequencing project: providing services to taxonomists for standard genome sequencing and annotation.</title>
        <authorList>
            <consortium name="The Broad Institute Genomics Platform"/>
            <consortium name="The Broad Institute Genome Sequencing Center for Infectious Disease"/>
            <person name="Wu L."/>
            <person name="Ma J."/>
        </authorList>
    </citation>
    <scope>NUCLEOTIDE SEQUENCE [LARGE SCALE GENOMIC DNA]</scope>
    <source>
        <strain evidence="4">JCM 16925</strain>
    </source>
</reference>
<dbReference type="Pfam" id="PF02776">
    <property type="entry name" value="TPP_enzyme_N"/>
    <property type="match status" value="1"/>
</dbReference>
<proteinExistence type="predicted"/>
<organism evidence="3 4">
    <name type="scientific">Streptomyces shaanxiensis</name>
    <dbReference type="NCBI Taxonomy" id="653357"/>
    <lineage>
        <taxon>Bacteria</taxon>
        <taxon>Bacillati</taxon>
        <taxon>Actinomycetota</taxon>
        <taxon>Actinomycetes</taxon>
        <taxon>Kitasatosporales</taxon>
        <taxon>Streptomycetaceae</taxon>
        <taxon>Streptomyces</taxon>
    </lineage>
</organism>
<comment type="caution">
    <text evidence="3">The sequence shown here is derived from an EMBL/GenBank/DDBJ whole genome shotgun (WGS) entry which is preliminary data.</text>
</comment>
<feature type="domain" description="Thiamine pyrophosphate enzyme N-terminal TPP-binding" evidence="2">
    <location>
        <begin position="8"/>
        <end position="56"/>
    </location>
</feature>
<dbReference type="InterPro" id="IPR012001">
    <property type="entry name" value="Thiamin_PyroP_enz_TPP-bd_dom"/>
</dbReference>
<evidence type="ECO:0000256" key="1">
    <source>
        <dbReference type="SAM" id="MobiDB-lite"/>
    </source>
</evidence>
<sequence>MGSRPALALLDILRGEGVVRVFGNPGTTELPFLAALSEAEDAPEYVLGVHEGPTGFTGTPPIHGTRTFIHGGGRSGAARCPPRPRRGSPRRSRTTSS</sequence>
<evidence type="ECO:0000259" key="2">
    <source>
        <dbReference type="Pfam" id="PF02776"/>
    </source>
</evidence>
<feature type="compositionally biased region" description="Basic residues" evidence="1">
    <location>
        <begin position="82"/>
        <end position="97"/>
    </location>
</feature>
<keyword evidence="4" id="KW-1185">Reference proteome</keyword>
<dbReference type="Gene3D" id="3.40.50.970">
    <property type="match status" value="1"/>
</dbReference>
<dbReference type="InterPro" id="IPR029061">
    <property type="entry name" value="THDP-binding"/>
</dbReference>
<dbReference type="SUPFAM" id="SSF52518">
    <property type="entry name" value="Thiamin diphosphate-binding fold (THDP-binding)"/>
    <property type="match status" value="1"/>
</dbReference>
<name>A0ABP7V2T8_9ACTN</name>